<sequence>MNSRGKNTRHLKIKDSNKINGFYPANISVKILHSGECKVGSVALHVGHNNDLGHLNLCKMETKALAVKISSKIPFQAILDEVRESVSRDKLDRVHLLTKRDLYNIEQCYNLNRESIRYVQDVVSVEPWIKEV</sequence>
<dbReference type="PANTHER" id="PTHR33936">
    <property type="entry name" value="PROTEIN CBG17840"/>
    <property type="match status" value="1"/>
</dbReference>
<dbReference type="PANTHER" id="PTHR33936:SF24">
    <property type="entry name" value="C2H2-TYPE DOMAIN-CONTAINING PROTEIN"/>
    <property type="match status" value="1"/>
</dbReference>
<reference evidence="1" key="1">
    <citation type="journal article" date="2023" name="Insect Mol. Biol.">
        <title>Genome sequencing provides insights into the evolution of gene families encoding plant cell wall-degrading enzymes in longhorned beetles.</title>
        <authorList>
            <person name="Shin N.R."/>
            <person name="Okamura Y."/>
            <person name="Kirsch R."/>
            <person name="Pauchet Y."/>
        </authorList>
    </citation>
    <scope>NUCLEOTIDE SEQUENCE</scope>
    <source>
        <strain evidence="1">RBIC_L_NR</strain>
    </source>
</reference>
<organism evidence="1 2">
    <name type="scientific">Rhamnusium bicolor</name>
    <dbReference type="NCBI Taxonomy" id="1586634"/>
    <lineage>
        <taxon>Eukaryota</taxon>
        <taxon>Metazoa</taxon>
        <taxon>Ecdysozoa</taxon>
        <taxon>Arthropoda</taxon>
        <taxon>Hexapoda</taxon>
        <taxon>Insecta</taxon>
        <taxon>Pterygota</taxon>
        <taxon>Neoptera</taxon>
        <taxon>Endopterygota</taxon>
        <taxon>Coleoptera</taxon>
        <taxon>Polyphaga</taxon>
        <taxon>Cucujiformia</taxon>
        <taxon>Chrysomeloidea</taxon>
        <taxon>Cerambycidae</taxon>
        <taxon>Lepturinae</taxon>
        <taxon>Rhagiini</taxon>
        <taxon>Rhamnusium</taxon>
    </lineage>
</organism>
<gene>
    <name evidence="1" type="ORF">NQ314_001063</name>
</gene>
<name>A0AAV8ZUG8_9CUCU</name>
<dbReference type="EMBL" id="JANEYF010000320">
    <property type="protein sequence ID" value="KAJ8970716.1"/>
    <property type="molecule type" value="Genomic_DNA"/>
</dbReference>
<comment type="caution">
    <text evidence="1">The sequence shown here is derived from an EMBL/GenBank/DDBJ whole genome shotgun (WGS) entry which is preliminary data.</text>
</comment>
<dbReference type="AlphaFoldDB" id="A0AAV8ZUG8"/>
<accession>A0AAV8ZUG8</accession>
<dbReference type="Proteomes" id="UP001162156">
    <property type="component" value="Unassembled WGS sequence"/>
</dbReference>
<evidence type="ECO:0000313" key="1">
    <source>
        <dbReference type="EMBL" id="KAJ8970716.1"/>
    </source>
</evidence>
<proteinExistence type="predicted"/>
<evidence type="ECO:0000313" key="2">
    <source>
        <dbReference type="Proteomes" id="UP001162156"/>
    </source>
</evidence>
<dbReference type="InterPro" id="IPR052797">
    <property type="entry name" value="RegFact_GeneExpr_CellDeath"/>
</dbReference>
<protein>
    <submittedName>
        <fullName evidence="1">Uncharacterized protein</fullName>
    </submittedName>
</protein>
<keyword evidence="2" id="KW-1185">Reference proteome</keyword>